<accession>A0AAE2VXN0</accession>
<keyword evidence="10" id="KW-1185">Reference proteome</keyword>
<evidence type="ECO:0000256" key="5">
    <source>
        <dbReference type="ARBA" id="ARBA00022741"/>
    </source>
</evidence>
<dbReference type="GO" id="GO:0005886">
    <property type="term" value="C:plasma membrane"/>
    <property type="evidence" value="ECO:0007669"/>
    <property type="project" value="UniProtKB-SubCell"/>
</dbReference>
<sequence length="338" mass="36200">MTQDTAILTAENLSIDIPTETGTLHAVRGIGFDLKPGETLCIVGESGSGKSLTSLALMGLLGGSIKTTADKMEFDGIDLTRAGKRQMRSLRGARMSMIFQEPMTSLNPAFTIGDQLIEAMTLHVNGPKAEARNRAIDLLQKVGITSAESRMSQYPHQLSGGLRQRVMIAMALMCGPDLIIADEPTTALDVTIQAQILRLLKDLQKEFGMAMILITHDLGVVARVADQVAVMYAGELVETGPTSEIFAVPSHPYTRGLLRCIPLPGKSDRDARLGTIPGIVPSLVGEVSGCAFRTRCPHARDTCRSDIPEQTATGHNHSFRCIDANGFAGVDETEGANT</sequence>
<gene>
    <name evidence="9" type="ORF">JQV55_06850</name>
</gene>
<evidence type="ECO:0000259" key="8">
    <source>
        <dbReference type="PROSITE" id="PS50893"/>
    </source>
</evidence>
<dbReference type="GO" id="GO:0055085">
    <property type="term" value="P:transmembrane transport"/>
    <property type="evidence" value="ECO:0007669"/>
    <property type="project" value="UniProtKB-ARBA"/>
</dbReference>
<evidence type="ECO:0000256" key="7">
    <source>
        <dbReference type="ARBA" id="ARBA00023136"/>
    </source>
</evidence>
<dbReference type="PANTHER" id="PTHR43297:SF2">
    <property type="entry name" value="DIPEPTIDE TRANSPORT ATP-BINDING PROTEIN DPPD"/>
    <property type="match status" value="1"/>
</dbReference>
<keyword evidence="3" id="KW-0813">Transport</keyword>
<dbReference type="CDD" id="cd03257">
    <property type="entry name" value="ABC_NikE_OppD_transporters"/>
    <property type="match status" value="1"/>
</dbReference>
<dbReference type="GO" id="GO:0016887">
    <property type="term" value="F:ATP hydrolysis activity"/>
    <property type="evidence" value="ECO:0007669"/>
    <property type="project" value="InterPro"/>
</dbReference>
<dbReference type="InterPro" id="IPR050388">
    <property type="entry name" value="ABC_Ni/Peptide_Import"/>
</dbReference>
<dbReference type="SMART" id="SM00382">
    <property type="entry name" value="AAA"/>
    <property type="match status" value="1"/>
</dbReference>
<evidence type="ECO:0000256" key="4">
    <source>
        <dbReference type="ARBA" id="ARBA00022475"/>
    </source>
</evidence>
<keyword evidence="4" id="KW-1003">Cell membrane</keyword>
<proteinExistence type="inferred from homology"/>
<organism evidence="9 10">
    <name type="scientific">Sulfitobacter geojensis</name>
    <dbReference type="NCBI Taxonomy" id="1342299"/>
    <lineage>
        <taxon>Bacteria</taxon>
        <taxon>Pseudomonadati</taxon>
        <taxon>Pseudomonadota</taxon>
        <taxon>Alphaproteobacteria</taxon>
        <taxon>Rhodobacterales</taxon>
        <taxon>Roseobacteraceae</taxon>
        <taxon>Sulfitobacter</taxon>
    </lineage>
</organism>
<dbReference type="RefSeq" id="WP_203241668.1">
    <property type="nucleotide sequence ID" value="NZ_JAFBRH010000001.1"/>
</dbReference>
<name>A0AAE2VXN0_9RHOB</name>
<evidence type="ECO:0000256" key="6">
    <source>
        <dbReference type="ARBA" id="ARBA00022840"/>
    </source>
</evidence>
<comment type="similarity">
    <text evidence="2">Belongs to the ABC transporter superfamily.</text>
</comment>
<evidence type="ECO:0000256" key="3">
    <source>
        <dbReference type="ARBA" id="ARBA00022448"/>
    </source>
</evidence>
<evidence type="ECO:0000313" key="9">
    <source>
        <dbReference type="EMBL" id="MBM1713272.1"/>
    </source>
</evidence>
<dbReference type="Proteomes" id="UP000732193">
    <property type="component" value="Unassembled WGS sequence"/>
</dbReference>
<dbReference type="InterPro" id="IPR003439">
    <property type="entry name" value="ABC_transporter-like_ATP-bd"/>
</dbReference>
<dbReference type="Gene3D" id="3.40.50.300">
    <property type="entry name" value="P-loop containing nucleotide triphosphate hydrolases"/>
    <property type="match status" value="1"/>
</dbReference>
<dbReference type="SUPFAM" id="SSF52540">
    <property type="entry name" value="P-loop containing nucleoside triphosphate hydrolases"/>
    <property type="match status" value="1"/>
</dbReference>
<dbReference type="InterPro" id="IPR027417">
    <property type="entry name" value="P-loop_NTPase"/>
</dbReference>
<keyword evidence="7" id="KW-0472">Membrane</keyword>
<dbReference type="PROSITE" id="PS50893">
    <property type="entry name" value="ABC_TRANSPORTER_2"/>
    <property type="match status" value="1"/>
</dbReference>
<dbReference type="EMBL" id="JAFBRM010000001">
    <property type="protein sequence ID" value="MBM1713272.1"/>
    <property type="molecule type" value="Genomic_DNA"/>
</dbReference>
<keyword evidence="6 9" id="KW-0067">ATP-binding</keyword>
<dbReference type="InterPro" id="IPR013563">
    <property type="entry name" value="Oligopep_ABC_C"/>
</dbReference>
<dbReference type="NCBIfam" id="TIGR01727">
    <property type="entry name" value="oligo_HPY"/>
    <property type="match status" value="1"/>
</dbReference>
<evidence type="ECO:0000256" key="1">
    <source>
        <dbReference type="ARBA" id="ARBA00004417"/>
    </source>
</evidence>
<evidence type="ECO:0000256" key="2">
    <source>
        <dbReference type="ARBA" id="ARBA00005417"/>
    </source>
</evidence>
<keyword evidence="5" id="KW-0547">Nucleotide-binding</keyword>
<dbReference type="FunFam" id="3.40.50.300:FF:000016">
    <property type="entry name" value="Oligopeptide ABC transporter ATP-binding component"/>
    <property type="match status" value="1"/>
</dbReference>
<protein>
    <submittedName>
        <fullName evidence="9">ABC transporter ATP-binding protein</fullName>
    </submittedName>
</protein>
<dbReference type="InterPro" id="IPR003593">
    <property type="entry name" value="AAA+_ATPase"/>
</dbReference>
<dbReference type="AlphaFoldDB" id="A0AAE2VXN0"/>
<dbReference type="Pfam" id="PF08352">
    <property type="entry name" value="oligo_HPY"/>
    <property type="match status" value="1"/>
</dbReference>
<dbReference type="GO" id="GO:0005524">
    <property type="term" value="F:ATP binding"/>
    <property type="evidence" value="ECO:0007669"/>
    <property type="project" value="UniProtKB-KW"/>
</dbReference>
<comment type="subcellular location">
    <subcellularLocation>
        <location evidence="1">Cell inner membrane</location>
        <topology evidence="1">Peripheral membrane protein</topology>
    </subcellularLocation>
</comment>
<dbReference type="PANTHER" id="PTHR43297">
    <property type="entry name" value="OLIGOPEPTIDE TRANSPORT ATP-BINDING PROTEIN APPD"/>
    <property type="match status" value="1"/>
</dbReference>
<comment type="caution">
    <text evidence="9">The sequence shown here is derived from an EMBL/GenBank/DDBJ whole genome shotgun (WGS) entry which is preliminary data.</text>
</comment>
<reference evidence="9 10" key="1">
    <citation type="submission" date="2021-01" db="EMBL/GenBank/DDBJ databases">
        <title>Diatom-associated Roseobacters Show Island Model of Population Structure.</title>
        <authorList>
            <person name="Qu L."/>
            <person name="Feng X."/>
            <person name="Chen Y."/>
            <person name="Li L."/>
            <person name="Wang X."/>
            <person name="Hu Z."/>
            <person name="Wang H."/>
            <person name="Luo H."/>
        </authorList>
    </citation>
    <scope>NUCLEOTIDE SEQUENCE [LARGE SCALE GENOMIC DNA]</scope>
    <source>
        <strain evidence="9 10">TR60-84</strain>
    </source>
</reference>
<dbReference type="Pfam" id="PF00005">
    <property type="entry name" value="ABC_tran"/>
    <property type="match status" value="1"/>
</dbReference>
<dbReference type="GO" id="GO:0015833">
    <property type="term" value="P:peptide transport"/>
    <property type="evidence" value="ECO:0007669"/>
    <property type="project" value="InterPro"/>
</dbReference>
<evidence type="ECO:0000313" key="10">
    <source>
        <dbReference type="Proteomes" id="UP000732193"/>
    </source>
</evidence>
<feature type="domain" description="ABC transporter" evidence="8">
    <location>
        <begin position="8"/>
        <end position="258"/>
    </location>
</feature>